<reference evidence="4" key="1">
    <citation type="submission" date="2021-02" db="EMBL/GenBank/DDBJ databases">
        <authorList>
            <person name="Nowell W R."/>
        </authorList>
    </citation>
    <scope>NUCLEOTIDE SEQUENCE</scope>
</reference>
<dbReference type="Proteomes" id="UP000663869">
    <property type="component" value="Unassembled WGS sequence"/>
</dbReference>
<evidence type="ECO:0000313" key="6">
    <source>
        <dbReference type="Proteomes" id="UP000663869"/>
    </source>
</evidence>
<comment type="caution">
    <text evidence="4">The sequence shown here is derived from an EMBL/GenBank/DDBJ whole genome shotgun (WGS) entry which is preliminary data.</text>
</comment>
<dbReference type="SUPFAM" id="SSF53335">
    <property type="entry name" value="S-adenosyl-L-methionine-dependent methyltransferases"/>
    <property type="match status" value="1"/>
</dbReference>
<dbReference type="Pfam" id="PF13489">
    <property type="entry name" value="Methyltransf_23"/>
    <property type="match status" value="1"/>
</dbReference>
<dbReference type="EMBL" id="CAJOBQ010004377">
    <property type="protein sequence ID" value="CAF4634633.1"/>
    <property type="molecule type" value="Genomic_DNA"/>
</dbReference>
<evidence type="ECO:0000259" key="2">
    <source>
        <dbReference type="Pfam" id="PF08421"/>
    </source>
</evidence>
<dbReference type="EMBL" id="CAJNYU010001714">
    <property type="protein sequence ID" value="CAF3458485.1"/>
    <property type="molecule type" value="Genomic_DNA"/>
</dbReference>
<dbReference type="Gene3D" id="6.20.50.110">
    <property type="entry name" value="Methyltransferase, zinc-binding domain"/>
    <property type="match status" value="1"/>
</dbReference>
<gene>
    <name evidence="4" type="ORF">FME351_LOCUS13914</name>
    <name evidence="5" type="ORF">TSG867_LOCUS29812</name>
</gene>
<dbReference type="InterPro" id="IPR013691">
    <property type="entry name" value="MeTrfase_14"/>
</dbReference>
<dbReference type="Pfam" id="PF01370">
    <property type="entry name" value="Epimerase"/>
    <property type="match status" value="1"/>
</dbReference>
<dbReference type="InterPro" id="IPR029063">
    <property type="entry name" value="SAM-dependent_MTases_sf"/>
</dbReference>
<dbReference type="InterPro" id="IPR013630">
    <property type="entry name" value="Methyltransf_Zn-bd_dom_put"/>
</dbReference>
<feature type="domain" description="C-methyltransferase" evidence="3">
    <location>
        <begin position="622"/>
        <end position="767"/>
    </location>
</feature>
<organism evidence="4 6">
    <name type="scientific">Rotaria socialis</name>
    <dbReference type="NCBI Taxonomy" id="392032"/>
    <lineage>
        <taxon>Eukaryota</taxon>
        <taxon>Metazoa</taxon>
        <taxon>Spiralia</taxon>
        <taxon>Gnathifera</taxon>
        <taxon>Rotifera</taxon>
        <taxon>Eurotatoria</taxon>
        <taxon>Bdelloidea</taxon>
        <taxon>Philodinida</taxon>
        <taxon>Philodinidae</taxon>
        <taxon>Rotaria</taxon>
    </lineage>
</organism>
<dbReference type="InterPro" id="IPR036291">
    <property type="entry name" value="NAD(P)-bd_dom_sf"/>
</dbReference>
<name>A0A818EGN8_9BILA</name>
<dbReference type="AlphaFoldDB" id="A0A818EGN8"/>
<proteinExistence type="predicted"/>
<dbReference type="Gene3D" id="3.40.50.150">
    <property type="entry name" value="Vaccinia Virus protein VP39"/>
    <property type="match status" value="1"/>
</dbReference>
<evidence type="ECO:0000313" key="5">
    <source>
        <dbReference type="EMBL" id="CAF4634633.1"/>
    </source>
</evidence>
<dbReference type="Pfam" id="PF08421">
    <property type="entry name" value="Methyltransf_13"/>
    <property type="match status" value="1"/>
</dbReference>
<dbReference type="Pfam" id="PF08484">
    <property type="entry name" value="Methyltransf_14"/>
    <property type="match status" value="1"/>
</dbReference>
<dbReference type="InterPro" id="IPR038576">
    <property type="entry name" value="Methyltransf_Zn-bd_dom_put_sf"/>
</dbReference>
<dbReference type="PANTHER" id="PTHR43861:SF5">
    <property type="entry name" value="BLL5978 PROTEIN"/>
    <property type="match status" value="1"/>
</dbReference>
<feature type="domain" description="Methyltransferase putative zinc binding" evidence="2">
    <location>
        <begin position="358"/>
        <end position="419"/>
    </location>
</feature>
<sequence length="1075" mass="123864">MAKRSITFLIIAVLLVILILLDILSIPYTGKDYDSTMMEAHNSSHFEFSFTSLNIAIIGSSGYIGSRLLHHLQKIHRWNVAGYDQKLPGQASRDIVTEDLQKFQVVVYLAGLTDRDICRDHPNDTEYKNVKDIYDLAKRMLQSQLLIFASTSEIAAGFGKTPMDELSPVQPHLFDPYVASIMRRENALRKLSLESLTAPRIVGLRFGLVIGLSDSQRIDFGHMQYICQAFLGGRLHVVHPEAYRSFLSMEDLLGALTVVIKNHRSTKRFDLFHLQSFSASVSNIANAIALRSGAHIFVSNDSLTNFSDGFSLNTKKFRTNYQFVFNGSQDKIISELINDVPRLCLGRQSRLDKGSTPCVVCGSHQMHLVLDLHKQPLANDFREQADQAMKCKQFPLRLVRCLKCHHTQLSYIVDRAYLFSHYLYQSGTSKSMKDYFEWLAEKVIKESEKKNGTVLEIASNDGSQLTEFLKRGWITIGVDPAENLAELARAKGHTVYIGFWGTDRFSFLPPPESLNAIVAQNVLAHVSNPVQFLRACAAVMGSRTRLYIQTSQCEMYETGQFDTVYHEHISFFTAHSFNKIAALAGLYIVHFEITPIHGRSCLVTFKRMRLPSTSFITSFQRKIPSSLLLALKKERRIGLTDAWFYTKYQAQADSMREWISRQLTHLHAQGHVIIGYGAAAKGMVLLHSLLKIPNQTWQFSYIVDEAPLKQDKYCPGTYIPVRPISELSKHSLMTPLTIVVFAWNFWEEILHKIRITTLETGIKNVFAIRPFPQQQLIQINSNSTTILTQNAYRLMPWPSPFPYRRRSVLLFSNLFNDTPLLSSWIRHHAPIFDIAILIDYDITNRSSQIVTNEAPSTWKIISPRSKDSPHKVINEEMRYYEKIYTKAWKIVLTTDEFMVHPNLREMLSDIERSSDVMALYFRSLIMIRTDSNLRYPFTSLLNQHTQYISYSPVKGKGSLVMPAYRYIHRYPYVEQIDVKQSKNESEWQWIHIGFIADYRYALSFQHTNMRVPFPEYVENVGDTMNEHITHDFNVTSWKHNKEIFRHIRLNDLQDFDAPTDELRMAHRLWKEMTNH</sequence>
<feature type="domain" description="NAD-dependent epimerase/dehydratase" evidence="1">
    <location>
        <begin position="55"/>
        <end position="266"/>
    </location>
</feature>
<dbReference type="Proteomes" id="UP000663862">
    <property type="component" value="Unassembled WGS sequence"/>
</dbReference>
<evidence type="ECO:0000259" key="3">
    <source>
        <dbReference type="Pfam" id="PF08484"/>
    </source>
</evidence>
<dbReference type="PANTHER" id="PTHR43861">
    <property type="entry name" value="TRANS-ACONITATE 2-METHYLTRANSFERASE-RELATED"/>
    <property type="match status" value="1"/>
</dbReference>
<protein>
    <submittedName>
        <fullName evidence="4">Uncharacterized protein</fullName>
    </submittedName>
</protein>
<evidence type="ECO:0000259" key="1">
    <source>
        <dbReference type="Pfam" id="PF01370"/>
    </source>
</evidence>
<dbReference type="SUPFAM" id="SSF51735">
    <property type="entry name" value="NAD(P)-binding Rossmann-fold domains"/>
    <property type="match status" value="1"/>
</dbReference>
<dbReference type="InterPro" id="IPR001509">
    <property type="entry name" value="Epimerase_deHydtase"/>
</dbReference>
<evidence type="ECO:0000313" key="4">
    <source>
        <dbReference type="EMBL" id="CAF3458485.1"/>
    </source>
</evidence>
<accession>A0A818EGN8</accession>
<dbReference type="Gene3D" id="3.40.50.720">
    <property type="entry name" value="NAD(P)-binding Rossmann-like Domain"/>
    <property type="match status" value="2"/>
</dbReference>